<accession>B8IXV0</accession>
<keyword evidence="2" id="KW-1185">Reference proteome</keyword>
<evidence type="ECO:0000313" key="2">
    <source>
        <dbReference type="Proteomes" id="UP000008207"/>
    </source>
</evidence>
<dbReference type="HOGENOM" id="CLU_2666911_0_0_5"/>
<reference evidence="2" key="1">
    <citation type="submission" date="2009-01" db="EMBL/GenBank/DDBJ databases">
        <title>Complete sequence of plasmid 3 of Methylobacterium nodulans ORS 2060.</title>
        <authorList>
            <consortium name="US DOE Joint Genome Institute"/>
            <person name="Lucas S."/>
            <person name="Copeland A."/>
            <person name="Lapidus A."/>
            <person name="Glavina del Rio T."/>
            <person name="Dalin E."/>
            <person name="Tice H."/>
            <person name="Bruce D."/>
            <person name="Goodwin L."/>
            <person name="Pitluck S."/>
            <person name="Sims D."/>
            <person name="Brettin T."/>
            <person name="Detter J.C."/>
            <person name="Han C."/>
            <person name="Larimer F."/>
            <person name="Land M."/>
            <person name="Hauser L."/>
            <person name="Kyrpides N."/>
            <person name="Ivanova N."/>
            <person name="Marx C.J."/>
            <person name="Richardson P."/>
        </authorList>
    </citation>
    <scope>NUCLEOTIDE SEQUENCE [LARGE SCALE GENOMIC DNA]</scope>
    <source>
        <strain evidence="2">LMG 21967 / CNCM I-2342 / ORS 2060</strain>
        <plasmid evidence="2">Plasmid pMNOD03</plasmid>
    </source>
</reference>
<dbReference type="AlphaFoldDB" id="B8IXV0"/>
<dbReference type="OrthoDB" id="4954032at2"/>
<dbReference type="RefSeq" id="WP_012634259.1">
    <property type="nucleotide sequence ID" value="NC_011893.1"/>
</dbReference>
<evidence type="ECO:0000313" key="1">
    <source>
        <dbReference type="EMBL" id="ACL63240.1"/>
    </source>
</evidence>
<geneLocation type="plasmid" evidence="1 2">
    <name>pMNOD03</name>
</geneLocation>
<dbReference type="Proteomes" id="UP000008207">
    <property type="component" value="Plasmid pMNOD03"/>
</dbReference>
<sequence length="75" mass="8014">MEDDLERIRRQFTVPVPLAGRVLANLSPSAAYDAARTGRLAGIEVIRIGRKMAVPCAPIRRKLGLNDNGASGEAA</sequence>
<gene>
    <name evidence="1" type="ordered locus">Mnod_8779</name>
</gene>
<name>B8IXV0_METNO</name>
<organism evidence="1 2">
    <name type="scientific">Methylobacterium nodulans (strain LMG 21967 / CNCM I-2342 / ORS 2060)</name>
    <dbReference type="NCBI Taxonomy" id="460265"/>
    <lineage>
        <taxon>Bacteria</taxon>
        <taxon>Pseudomonadati</taxon>
        <taxon>Pseudomonadota</taxon>
        <taxon>Alphaproteobacteria</taxon>
        <taxon>Hyphomicrobiales</taxon>
        <taxon>Methylobacteriaceae</taxon>
        <taxon>Methylobacterium</taxon>
    </lineage>
</organism>
<keyword evidence="1" id="KW-0614">Plasmid</keyword>
<proteinExistence type="predicted"/>
<dbReference type="EMBL" id="CP001352">
    <property type="protein sequence ID" value="ACL63240.1"/>
    <property type="molecule type" value="Genomic_DNA"/>
</dbReference>
<protein>
    <recommendedName>
        <fullName evidence="3">DNA-binding protein</fullName>
    </recommendedName>
</protein>
<dbReference type="KEGG" id="mno:Mnod_8779"/>
<evidence type="ECO:0008006" key="3">
    <source>
        <dbReference type="Google" id="ProtNLM"/>
    </source>
</evidence>